<protein>
    <submittedName>
        <fullName evidence="2">Uncharacterized protein</fullName>
    </submittedName>
</protein>
<evidence type="ECO:0000313" key="3">
    <source>
        <dbReference type="Proteomes" id="UP000825935"/>
    </source>
</evidence>
<gene>
    <name evidence="2" type="ORF">KP509_15G073400</name>
</gene>
<dbReference type="EMBL" id="CM035420">
    <property type="protein sequence ID" value="KAH7405511.1"/>
    <property type="molecule type" value="Genomic_DNA"/>
</dbReference>
<keyword evidence="1" id="KW-0472">Membrane</keyword>
<keyword evidence="1" id="KW-1133">Transmembrane helix</keyword>
<proteinExistence type="predicted"/>
<keyword evidence="3" id="KW-1185">Reference proteome</keyword>
<feature type="transmembrane region" description="Helical" evidence="1">
    <location>
        <begin position="20"/>
        <end position="44"/>
    </location>
</feature>
<dbReference type="Proteomes" id="UP000825935">
    <property type="component" value="Chromosome 15"/>
</dbReference>
<dbReference type="AlphaFoldDB" id="A0A8T2T4S3"/>
<reference evidence="2" key="1">
    <citation type="submission" date="2021-08" db="EMBL/GenBank/DDBJ databases">
        <title>WGS assembly of Ceratopteris richardii.</title>
        <authorList>
            <person name="Marchant D.B."/>
            <person name="Chen G."/>
            <person name="Jenkins J."/>
            <person name="Shu S."/>
            <person name="Leebens-Mack J."/>
            <person name="Grimwood J."/>
            <person name="Schmutz J."/>
            <person name="Soltis P."/>
            <person name="Soltis D."/>
            <person name="Chen Z.-H."/>
        </authorList>
    </citation>
    <scope>NUCLEOTIDE SEQUENCE</scope>
    <source>
        <strain evidence="2">Whitten #5841</strain>
        <tissue evidence="2">Leaf</tissue>
    </source>
</reference>
<evidence type="ECO:0000313" key="2">
    <source>
        <dbReference type="EMBL" id="KAH7405511.1"/>
    </source>
</evidence>
<accession>A0A8T2T4S3</accession>
<keyword evidence="1" id="KW-0812">Transmembrane</keyword>
<evidence type="ECO:0000256" key="1">
    <source>
        <dbReference type="SAM" id="Phobius"/>
    </source>
</evidence>
<organism evidence="2 3">
    <name type="scientific">Ceratopteris richardii</name>
    <name type="common">Triangle waterfern</name>
    <dbReference type="NCBI Taxonomy" id="49495"/>
    <lineage>
        <taxon>Eukaryota</taxon>
        <taxon>Viridiplantae</taxon>
        <taxon>Streptophyta</taxon>
        <taxon>Embryophyta</taxon>
        <taxon>Tracheophyta</taxon>
        <taxon>Polypodiopsida</taxon>
        <taxon>Polypodiidae</taxon>
        <taxon>Polypodiales</taxon>
        <taxon>Pteridineae</taxon>
        <taxon>Pteridaceae</taxon>
        <taxon>Parkerioideae</taxon>
        <taxon>Ceratopteris</taxon>
    </lineage>
</organism>
<comment type="caution">
    <text evidence="2">The sequence shown here is derived from an EMBL/GenBank/DDBJ whole genome shotgun (WGS) entry which is preliminary data.</text>
</comment>
<sequence length="47" mass="5550">MGLIWWELLRLHRRLCNGTYICTFLVVYLGYFCVNQLSSTVLVIDLL</sequence>
<name>A0A8T2T4S3_CERRI</name>